<organism evidence="1 2">
    <name type="scientific">Mythimna loreyi</name>
    <dbReference type="NCBI Taxonomy" id="667449"/>
    <lineage>
        <taxon>Eukaryota</taxon>
        <taxon>Metazoa</taxon>
        <taxon>Ecdysozoa</taxon>
        <taxon>Arthropoda</taxon>
        <taxon>Hexapoda</taxon>
        <taxon>Insecta</taxon>
        <taxon>Pterygota</taxon>
        <taxon>Neoptera</taxon>
        <taxon>Endopterygota</taxon>
        <taxon>Lepidoptera</taxon>
        <taxon>Glossata</taxon>
        <taxon>Ditrysia</taxon>
        <taxon>Noctuoidea</taxon>
        <taxon>Noctuidae</taxon>
        <taxon>Noctuinae</taxon>
        <taxon>Hadenini</taxon>
        <taxon>Mythimna</taxon>
    </lineage>
</organism>
<comment type="caution">
    <text evidence="1">The sequence shown here is derived from an EMBL/GenBank/DDBJ whole genome shotgun (WGS) entry which is preliminary data.</text>
</comment>
<keyword evidence="2" id="KW-1185">Reference proteome</keyword>
<name>A0ACC2QJD2_9NEOP</name>
<protein>
    <submittedName>
        <fullName evidence="1">Uncharacterized protein</fullName>
    </submittedName>
</protein>
<evidence type="ECO:0000313" key="1">
    <source>
        <dbReference type="EMBL" id="KAJ8719268.1"/>
    </source>
</evidence>
<sequence length="232" mass="26697">MDEVFHKICNSNKYIITCGDFNVNLLENSGLCTKIITLFKSYNLVNLFLEPTRITPTSATCIDNIYTDVVPSHKEIINLLDSDHCGQLITFQIQNKIITKKNITVNPKTAGRIETFKTKLINNLPYLSTHNDLNHQYESFFNMYCNQFNSTFIPKTISVNSNVSFSEWATIGIHKSRTQLYELYDEKIVVNTAEFNLYVRNYSKLFKKNCSVAKSRYLSAKIKNSTNIIKTT</sequence>
<dbReference type="EMBL" id="CM056779">
    <property type="protein sequence ID" value="KAJ8719268.1"/>
    <property type="molecule type" value="Genomic_DNA"/>
</dbReference>
<proteinExistence type="predicted"/>
<dbReference type="Proteomes" id="UP001231649">
    <property type="component" value="Chromosome 3"/>
</dbReference>
<accession>A0ACC2QJD2</accession>
<gene>
    <name evidence="1" type="ORF">PYW08_011443</name>
</gene>
<reference evidence="1" key="1">
    <citation type="submission" date="2023-03" db="EMBL/GenBank/DDBJ databases">
        <title>Chromosome-level genomes of two armyworms, Mythimna separata and Mythimna loreyi, provide insights into the biosynthesis and reception of sex pheromones.</title>
        <authorList>
            <person name="Zhao H."/>
        </authorList>
    </citation>
    <scope>NUCLEOTIDE SEQUENCE</scope>
    <source>
        <strain evidence="1">BeijingLab</strain>
    </source>
</reference>
<evidence type="ECO:0000313" key="2">
    <source>
        <dbReference type="Proteomes" id="UP001231649"/>
    </source>
</evidence>